<dbReference type="GeneID" id="14917290"/>
<dbReference type="KEGG" id="acan:ACA1_090370"/>
<evidence type="ECO:0000313" key="3">
    <source>
        <dbReference type="Proteomes" id="UP000011083"/>
    </source>
</evidence>
<sequence>MEASSDGRPSKWQCTPVLKLIQDFPVSSPLWSSVKKAMAIARLVVMDQPLPMSKSANRPVPTPKESRALLPWFLGLYQNLESLPVRYKISRGYLKDVMMTIPPGYVPAAYPESYVEQQQQPGYERQQREHETVVTSAGFVHRQQQLMLDGVTVYPTSAAFQFAPDQQQQQEQDQMLLTGFDTALSDQCMFDSEFIAQLARMCNIDGMDVAYNTIPVTPETVSSYLREAISSDPEQWRRDRWASDESERDLSWEIVVGLGGCNSRLCLAPVVHQPGQPAVWEARRPLLGRASQVGSIDGLYERIVPDVDAQCQDAEAVVRSLLAKVGCLNATTVQLHARWIDADKSQQNCDEANIMLFNLDGEPIVEAADLDDGRRLCVETIFGGEFCHGEEDGENQVNVMNNTEGEQIFFHQFNDPSCSFERLAKYCATEGISRIVVEPDEEAPRRGVGHTQVQRRTHRDVQVDRPHVWNGHR</sequence>
<dbReference type="VEuPathDB" id="AmoebaDB:ACA1_090370"/>
<evidence type="ECO:0000256" key="1">
    <source>
        <dbReference type="SAM" id="MobiDB-lite"/>
    </source>
</evidence>
<name>L8GU79_ACACF</name>
<keyword evidence="3" id="KW-1185">Reference proteome</keyword>
<gene>
    <name evidence="2" type="ORF">ACA1_090370</name>
</gene>
<feature type="region of interest" description="Disordered" evidence="1">
    <location>
        <begin position="442"/>
        <end position="473"/>
    </location>
</feature>
<accession>L8GU79</accession>
<reference evidence="2 3" key="1">
    <citation type="journal article" date="2013" name="Genome Biol.">
        <title>Genome of Acanthamoeba castellanii highlights extensive lateral gene transfer and early evolution of tyrosine kinase signaling.</title>
        <authorList>
            <person name="Clarke M."/>
            <person name="Lohan A.J."/>
            <person name="Liu B."/>
            <person name="Lagkouvardos I."/>
            <person name="Roy S."/>
            <person name="Zafar N."/>
            <person name="Bertelli C."/>
            <person name="Schilde C."/>
            <person name="Kianianmomeni A."/>
            <person name="Burglin T.R."/>
            <person name="Frech C."/>
            <person name="Turcotte B."/>
            <person name="Kopec K.O."/>
            <person name="Synnott J.M."/>
            <person name="Choo C."/>
            <person name="Paponov I."/>
            <person name="Finkler A."/>
            <person name="Soon Heng Tan C."/>
            <person name="Hutchins A.P."/>
            <person name="Weinmeier T."/>
            <person name="Rattei T."/>
            <person name="Chu J.S."/>
            <person name="Gimenez G."/>
            <person name="Irimia M."/>
            <person name="Rigden D.J."/>
            <person name="Fitzpatrick D.A."/>
            <person name="Lorenzo-Morales J."/>
            <person name="Bateman A."/>
            <person name="Chiu C.H."/>
            <person name="Tang P."/>
            <person name="Hegemann P."/>
            <person name="Fromm H."/>
            <person name="Raoult D."/>
            <person name="Greub G."/>
            <person name="Miranda-Saavedra D."/>
            <person name="Chen N."/>
            <person name="Nash P."/>
            <person name="Ginger M.L."/>
            <person name="Horn M."/>
            <person name="Schaap P."/>
            <person name="Caler L."/>
            <person name="Loftus B."/>
        </authorList>
    </citation>
    <scope>NUCLEOTIDE SEQUENCE [LARGE SCALE GENOMIC DNA]</scope>
    <source>
        <strain evidence="2 3">Neff</strain>
    </source>
</reference>
<proteinExistence type="predicted"/>
<dbReference type="AlphaFoldDB" id="L8GU79"/>
<evidence type="ECO:0000313" key="2">
    <source>
        <dbReference type="EMBL" id="ELR16739.1"/>
    </source>
</evidence>
<protein>
    <submittedName>
        <fullName evidence="2">Uncharacterized protein</fullName>
    </submittedName>
</protein>
<dbReference type="EMBL" id="KB007985">
    <property type="protein sequence ID" value="ELR16739.1"/>
    <property type="molecule type" value="Genomic_DNA"/>
</dbReference>
<dbReference type="Proteomes" id="UP000011083">
    <property type="component" value="Unassembled WGS sequence"/>
</dbReference>
<organism evidence="2 3">
    <name type="scientific">Acanthamoeba castellanii (strain ATCC 30010 / Neff)</name>
    <dbReference type="NCBI Taxonomy" id="1257118"/>
    <lineage>
        <taxon>Eukaryota</taxon>
        <taxon>Amoebozoa</taxon>
        <taxon>Discosea</taxon>
        <taxon>Longamoebia</taxon>
        <taxon>Centramoebida</taxon>
        <taxon>Acanthamoebidae</taxon>
        <taxon>Acanthamoeba</taxon>
    </lineage>
</organism>
<dbReference type="RefSeq" id="XP_004338752.1">
    <property type="nucleotide sequence ID" value="XM_004338704.1"/>
</dbReference>